<dbReference type="Pfam" id="PF03739">
    <property type="entry name" value="LptF_LptG"/>
    <property type="match status" value="1"/>
</dbReference>
<dbReference type="eggNOG" id="COG0795">
    <property type="taxonomic scope" value="Bacteria"/>
</dbReference>
<reference evidence="7 8" key="1">
    <citation type="journal article" date="2009" name="Environ. Microbiol.">
        <title>Genome sequence of Desulfobacterium autotrophicum HRM2, a marine sulfate reducer oxidizing organic carbon completely to carbon dioxide.</title>
        <authorList>
            <person name="Strittmatter A.W."/>
            <person name="Liesegang H."/>
            <person name="Rabus R."/>
            <person name="Decker I."/>
            <person name="Amann J."/>
            <person name="Andres S."/>
            <person name="Henne A."/>
            <person name="Fricke W.F."/>
            <person name="Martinez-Arias R."/>
            <person name="Bartels D."/>
            <person name="Goesmann A."/>
            <person name="Krause L."/>
            <person name="Puehler A."/>
            <person name="Klenk H.P."/>
            <person name="Richter M."/>
            <person name="Schuler M."/>
            <person name="Gloeckner F.O."/>
            <person name="Meyerdierks A."/>
            <person name="Gottschalk G."/>
            <person name="Amann R."/>
        </authorList>
    </citation>
    <scope>NUCLEOTIDE SEQUENCE [LARGE SCALE GENOMIC DNA]</scope>
    <source>
        <strain evidence="8">ATCC 43914 / DSM 3382 / HRM2</strain>
    </source>
</reference>
<keyword evidence="5 6" id="KW-0472">Membrane</keyword>
<dbReference type="GO" id="GO:0015920">
    <property type="term" value="P:lipopolysaccharide transport"/>
    <property type="evidence" value="ECO:0007669"/>
    <property type="project" value="TreeGrafter"/>
</dbReference>
<keyword evidence="8" id="KW-1185">Reference proteome</keyword>
<dbReference type="KEGG" id="dat:HRM2_18090"/>
<organism evidence="7 8">
    <name type="scientific">Desulforapulum autotrophicum (strain ATCC 43914 / DSM 3382 / VKM B-1955 / HRM2)</name>
    <name type="common">Desulfobacterium autotrophicum</name>
    <dbReference type="NCBI Taxonomy" id="177437"/>
    <lineage>
        <taxon>Bacteria</taxon>
        <taxon>Pseudomonadati</taxon>
        <taxon>Thermodesulfobacteriota</taxon>
        <taxon>Desulfobacteria</taxon>
        <taxon>Desulfobacterales</taxon>
        <taxon>Desulfobacteraceae</taxon>
        <taxon>Desulforapulum</taxon>
    </lineage>
</organism>
<dbReference type="EMBL" id="CP001087">
    <property type="protein sequence ID" value="ACN14911.1"/>
    <property type="molecule type" value="Genomic_DNA"/>
</dbReference>
<evidence type="ECO:0000313" key="8">
    <source>
        <dbReference type="Proteomes" id="UP000000442"/>
    </source>
</evidence>
<dbReference type="PANTHER" id="PTHR33529">
    <property type="entry name" value="SLR0882 PROTEIN-RELATED"/>
    <property type="match status" value="1"/>
</dbReference>
<dbReference type="AlphaFoldDB" id="C0QBP9"/>
<feature type="transmembrane region" description="Helical" evidence="6">
    <location>
        <begin position="50"/>
        <end position="79"/>
    </location>
</feature>
<keyword evidence="4 6" id="KW-1133">Transmembrane helix</keyword>
<evidence type="ECO:0000256" key="2">
    <source>
        <dbReference type="ARBA" id="ARBA00022475"/>
    </source>
</evidence>
<dbReference type="GO" id="GO:0043190">
    <property type="term" value="C:ATP-binding cassette (ABC) transporter complex"/>
    <property type="evidence" value="ECO:0007669"/>
    <property type="project" value="InterPro"/>
</dbReference>
<feature type="transmembrane region" description="Helical" evidence="6">
    <location>
        <begin position="100"/>
        <end position="123"/>
    </location>
</feature>
<feature type="transmembrane region" description="Helical" evidence="6">
    <location>
        <begin position="343"/>
        <end position="361"/>
    </location>
</feature>
<dbReference type="GO" id="GO:0055085">
    <property type="term" value="P:transmembrane transport"/>
    <property type="evidence" value="ECO:0007669"/>
    <property type="project" value="InterPro"/>
</dbReference>
<dbReference type="RefSeq" id="WP_015903697.1">
    <property type="nucleotide sequence ID" value="NC_012108.1"/>
</dbReference>
<evidence type="ECO:0000256" key="5">
    <source>
        <dbReference type="ARBA" id="ARBA00023136"/>
    </source>
</evidence>
<dbReference type="PANTHER" id="PTHR33529:SF6">
    <property type="entry name" value="YJGP_YJGQ FAMILY PERMEASE"/>
    <property type="match status" value="1"/>
</dbReference>
<gene>
    <name evidence="7" type="ordered locus">HRM2_18090</name>
</gene>
<accession>C0QBP9</accession>
<name>C0QBP9_DESAH</name>
<evidence type="ECO:0000256" key="1">
    <source>
        <dbReference type="ARBA" id="ARBA00004651"/>
    </source>
</evidence>
<dbReference type="InterPro" id="IPR005495">
    <property type="entry name" value="LptG/LptF_permease"/>
</dbReference>
<dbReference type="OrthoDB" id="9792188at2"/>
<keyword evidence="2" id="KW-1003">Cell membrane</keyword>
<sequence>MMTTINRYIFRELIPPFAISAVFLTSIFIMTRIPEITNMVVNYNTGIFSVLLLIACTLPRFMEFTIPMSVMISVLLTFMRMSGDNEIIALKGGGITIYRLLPPVLIFCLLGTAVTLWITIIGVPLGNMSFKTLGIAMARSNLNVALSDGTFNSSFKDVMIYISSMDVKTKKLRDLFIEDRRTKDRVTISVAPEGVLVKDAVTGSYALRLYGGSVNQVDLKSRSINNVGFDTYDINLDFAQVQKSSKVGNKDFDEMTLNELRAFLKKTSEKPELNAALMEFHEKFSIPIACIAMGILAMALGLQAASSRKTAGFGLGMFFFLLYYLLLAAGWSAGENGLYPPLIGMWMPDIVMGGIGSFLLYRIAEERPLGLPQIFHTISGAAGRFFSRKNR</sequence>
<feature type="transmembrane region" description="Helical" evidence="6">
    <location>
        <begin position="284"/>
        <end position="305"/>
    </location>
</feature>
<evidence type="ECO:0000256" key="4">
    <source>
        <dbReference type="ARBA" id="ARBA00022989"/>
    </source>
</evidence>
<feature type="transmembrane region" description="Helical" evidence="6">
    <location>
        <begin position="312"/>
        <end position="331"/>
    </location>
</feature>
<evidence type="ECO:0000256" key="3">
    <source>
        <dbReference type="ARBA" id="ARBA00022692"/>
    </source>
</evidence>
<dbReference type="STRING" id="177437.HRM2_18090"/>
<feature type="transmembrane region" description="Helical" evidence="6">
    <location>
        <begin position="12"/>
        <end position="30"/>
    </location>
</feature>
<evidence type="ECO:0000256" key="6">
    <source>
        <dbReference type="SAM" id="Phobius"/>
    </source>
</evidence>
<dbReference type="InterPro" id="IPR030922">
    <property type="entry name" value="LptF"/>
</dbReference>
<dbReference type="Proteomes" id="UP000000442">
    <property type="component" value="Chromosome"/>
</dbReference>
<dbReference type="NCBIfam" id="TIGR04407">
    <property type="entry name" value="LptF_YjgP"/>
    <property type="match status" value="1"/>
</dbReference>
<evidence type="ECO:0000313" key="7">
    <source>
        <dbReference type="EMBL" id="ACN14911.1"/>
    </source>
</evidence>
<keyword evidence="3 6" id="KW-0812">Transmembrane</keyword>
<proteinExistence type="predicted"/>
<protein>
    <submittedName>
        <fullName evidence="7">Predicted permease family protein</fullName>
    </submittedName>
</protein>
<comment type="subcellular location">
    <subcellularLocation>
        <location evidence="1">Cell membrane</location>
        <topology evidence="1">Multi-pass membrane protein</topology>
    </subcellularLocation>
</comment>
<dbReference type="HOGENOM" id="CLU_028799_3_0_7"/>